<accession>A0A319D967</accession>
<dbReference type="AlphaFoldDB" id="A0A319D967"/>
<organism evidence="1 2">
    <name type="scientific">Aspergillus ellipticus CBS 707.79</name>
    <dbReference type="NCBI Taxonomy" id="1448320"/>
    <lineage>
        <taxon>Eukaryota</taxon>
        <taxon>Fungi</taxon>
        <taxon>Dikarya</taxon>
        <taxon>Ascomycota</taxon>
        <taxon>Pezizomycotina</taxon>
        <taxon>Eurotiomycetes</taxon>
        <taxon>Eurotiomycetidae</taxon>
        <taxon>Eurotiales</taxon>
        <taxon>Aspergillaceae</taxon>
        <taxon>Aspergillus</taxon>
        <taxon>Aspergillus subgen. Circumdati</taxon>
    </lineage>
</organism>
<name>A0A319D967_9EURO</name>
<keyword evidence="2" id="KW-1185">Reference proteome</keyword>
<proteinExistence type="predicted"/>
<reference evidence="1 2" key="1">
    <citation type="submission" date="2018-02" db="EMBL/GenBank/DDBJ databases">
        <title>The genomes of Aspergillus section Nigri reveals drivers in fungal speciation.</title>
        <authorList>
            <consortium name="DOE Joint Genome Institute"/>
            <person name="Vesth T.C."/>
            <person name="Nybo J."/>
            <person name="Theobald S."/>
            <person name="Brandl J."/>
            <person name="Frisvad J.C."/>
            <person name="Nielsen K.F."/>
            <person name="Lyhne E.K."/>
            <person name="Kogle M.E."/>
            <person name="Kuo A."/>
            <person name="Riley R."/>
            <person name="Clum A."/>
            <person name="Nolan M."/>
            <person name="Lipzen A."/>
            <person name="Salamov A."/>
            <person name="Henrissat B."/>
            <person name="Wiebenga A."/>
            <person name="De vries R.P."/>
            <person name="Grigoriev I.V."/>
            <person name="Mortensen U.H."/>
            <person name="Andersen M.R."/>
            <person name="Baker S.E."/>
        </authorList>
    </citation>
    <scope>NUCLEOTIDE SEQUENCE [LARGE SCALE GENOMIC DNA]</scope>
    <source>
        <strain evidence="1 2">CBS 707.79</strain>
    </source>
</reference>
<evidence type="ECO:0000313" key="2">
    <source>
        <dbReference type="Proteomes" id="UP000247810"/>
    </source>
</evidence>
<dbReference type="VEuPathDB" id="FungiDB:BO71DRAFT_243198"/>
<dbReference type="Proteomes" id="UP000247810">
    <property type="component" value="Unassembled WGS sequence"/>
</dbReference>
<gene>
    <name evidence="1" type="ORF">BO71DRAFT_243198</name>
</gene>
<dbReference type="EMBL" id="KZ825882">
    <property type="protein sequence ID" value="PYH93935.1"/>
    <property type="molecule type" value="Genomic_DNA"/>
</dbReference>
<sequence>MVTQEPALLPPHSNAACRPRTSRRQVGLLFSGLDRSQGVSLRTTHDLRSHGAPLQTPSQRSGHFHLAMTSMGFCSRSSVRPAPLSPPALGPRNLGDPVDWRYSVTLERIPTETDCHLWPPESHQSHLLPPTHGSSSPRPGGWAAHLTSFLPQAIHHTIRYRDARILDLLGKDLKVVRSVFQTNWGAAGKRGRSSADCSCTQFGMRSVIGQRQIIYPALGYEYPFGSAVPSISAPNRAGLDCCRLIPIDSLHIPRRR</sequence>
<evidence type="ECO:0000313" key="1">
    <source>
        <dbReference type="EMBL" id="PYH93935.1"/>
    </source>
</evidence>
<protein>
    <submittedName>
        <fullName evidence="1">Uncharacterized protein</fullName>
    </submittedName>
</protein>